<proteinExistence type="predicted"/>
<dbReference type="RefSeq" id="WP_090615157.1">
    <property type="nucleotide sequence ID" value="NZ_CP067124.1"/>
</dbReference>
<dbReference type="Gene3D" id="3.40.1000.10">
    <property type="entry name" value="Mog1/PsbP, alpha/beta/alpha sandwich"/>
    <property type="match status" value="1"/>
</dbReference>
<dbReference type="AlphaFoldDB" id="A0A1H8LEG4"/>
<dbReference type="SUPFAM" id="SSF55724">
    <property type="entry name" value="Mog1p/PsbP-like"/>
    <property type="match status" value="1"/>
</dbReference>
<dbReference type="InterPro" id="IPR016123">
    <property type="entry name" value="Mog1/PsbP_a/b/a-sand"/>
</dbReference>
<dbReference type="InterPro" id="IPR014894">
    <property type="entry name" value="DcrB/EagT6"/>
</dbReference>
<evidence type="ECO:0000313" key="2">
    <source>
        <dbReference type="Proteomes" id="UP000199054"/>
    </source>
</evidence>
<dbReference type="OrthoDB" id="8775251at2"/>
<name>A0A1H8LEG4_9RHOB</name>
<dbReference type="Pfam" id="PF08786">
    <property type="entry name" value="DcrB"/>
    <property type="match status" value="1"/>
</dbReference>
<dbReference type="Proteomes" id="UP000199054">
    <property type="component" value="Unassembled WGS sequence"/>
</dbReference>
<organism evidence="1 2">
    <name type="scientific">Paracoccus alcaliphilus</name>
    <dbReference type="NCBI Taxonomy" id="34002"/>
    <lineage>
        <taxon>Bacteria</taxon>
        <taxon>Pseudomonadati</taxon>
        <taxon>Pseudomonadota</taxon>
        <taxon>Alphaproteobacteria</taxon>
        <taxon>Rhodobacterales</taxon>
        <taxon>Paracoccaceae</taxon>
        <taxon>Paracoccus</taxon>
    </lineage>
</organism>
<evidence type="ECO:0008006" key="3">
    <source>
        <dbReference type="Google" id="ProtNLM"/>
    </source>
</evidence>
<sequence length="145" mass="16250">MYRINEGAFSLPGDWQDRTVNILASDNSPAGVSLTITRDDIAWGVSFAEYMEDQLARVDKALSGFELLERRELHLGAIPAQEIEYRWMRNQSPVHLLTTTLHLGRKALVISASVEGQMSLSQKSEMRRIMASFQPDPALFQAASL</sequence>
<dbReference type="STRING" id="34002.SAMN04489859_103011"/>
<keyword evidence="2" id="KW-1185">Reference proteome</keyword>
<reference evidence="1 2" key="1">
    <citation type="submission" date="2016-10" db="EMBL/GenBank/DDBJ databases">
        <authorList>
            <person name="de Groot N.N."/>
        </authorList>
    </citation>
    <scope>NUCLEOTIDE SEQUENCE [LARGE SCALE GENOMIC DNA]</scope>
    <source>
        <strain evidence="1 2">DSM 8512</strain>
    </source>
</reference>
<accession>A0A1H8LEG4</accession>
<dbReference type="EMBL" id="FODE01000030">
    <property type="protein sequence ID" value="SEO03551.1"/>
    <property type="molecule type" value="Genomic_DNA"/>
</dbReference>
<gene>
    <name evidence="1" type="ORF">SAMN04489859_103011</name>
</gene>
<protein>
    <recommendedName>
        <fullName evidence="3">DUF1795 domain-containing protein</fullName>
    </recommendedName>
</protein>
<evidence type="ECO:0000313" key="1">
    <source>
        <dbReference type="EMBL" id="SEO03551.1"/>
    </source>
</evidence>